<keyword evidence="4" id="KW-1185">Reference proteome</keyword>
<dbReference type="InterPro" id="IPR009906">
    <property type="entry name" value="D-Glu_cyclase"/>
</dbReference>
<organism evidence="3 4">
    <name type="scientific">Pseudocohnilembus persalinus</name>
    <name type="common">Ciliate</name>
    <dbReference type="NCBI Taxonomy" id="266149"/>
    <lineage>
        <taxon>Eukaryota</taxon>
        <taxon>Sar</taxon>
        <taxon>Alveolata</taxon>
        <taxon>Ciliophora</taxon>
        <taxon>Intramacronucleata</taxon>
        <taxon>Oligohymenophorea</taxon>
        <taxon>Scuticociliatia</taxon>
        <taxon>Philasterida</taxon>
        <taxon>Pseudocohnilembidae</taxon>
        <taxon>Pseudocohnilembus</taxon>
    </lineage>
</organism>
<dbReference type="PIRSF" id="PIRSF029755">
    <property type="entry name" value="UCP029755"/>
    <property type="match status" value="1"/>
</dbReference>
<dbReference type="EMBL" id="LDAU01000204">
    <property type="protein sequence ID" value="KRW99765.1"/>
    <property type="molecule type" value="Genomic_DNA"/>
</dbReference>
<dbReference type="InterPro" id="IPR038021">
    <property type="entry name" value="Putative_hydro-lyase"/>
</dbReference>
<dbReference type="AlphaFoldDB" id="A0A0V0QC14"/>
<proteinExistence type="inferred from homology"/>
<dbReference type="InParanoid" id="A0A0V0QC14"/>
<comment type="caution">
    <text evidence="3">The sequence shown here is derived from an EMBL/GenBank/DDBJ whole genome shotgun (WGS) entry which is preliminary data.</text>
</comment>
<dbReference type="OMA" id="NVPMYKT"/>
<gene>
    <name evidence="3" type="ORF">PPERSA_07842</name>
</gene>
<sequence>MSQQKNLQELTPLQIRLQCRKEQFCKPTAGLAKGFVQANLVVLPEEFALDFKNFCKLNPVPCPLIDDFEGFNESKVAKNLDIKTDLPLYRVFKYGKFVEQIKNINQIIEMYKGEYDRWHTFLIGCSFTFENALIQSGIDIRHITQQKNVSMYITNIEAQKSGMFQGKVVVSMRPIKKDQVDLVKKITEQFPTMHGGPIHIGEPEKIGIQNLKNPDFGDPVDIYEDEVPVFWGCGVTPQSALAQANLPVFITHSPGFMLICDAKEEMYRVQ</sequence>
<dbReference type="SUPFAM" id="SSF160920">
    <property type="entry name" value="PSTPO5379-like"/>
    <property type="match status" value="1"/>
</dbReference>
<comment type="similarity">
    <text evidence="1">Belongs to the D-glutamate cyclase family.</text>
</comment>
<dbReference type="Gene3D" id="3.30.2040.10">
    <property type="entry name" value="PSTPO5379-like domain"/>
    <property type="match status" value="1"/>
</dbReference>
<dbReference type="FunFam" id="3.30.2040.10:FF:000001">
    <property type="entry name" value="D-glutamate cyclase, mitochondrial"/>
    <property type="match status" value="1"/>
</dbReference>
<dbReference type="OrthoDB" id="10262538at2759"/>
<dbReference type="Gene3D" id="3.40.1640.10">
    <property type="entry name" value="PSTPO5379-like"/>
    <property type="match status" value="1"/>
</dbReference>
<evidence type="ECO:0000313" key="3">
    <source>
        <dbReference type="EMBL" id="KRW99765.1"/>
    </source>
</evidence>
<dbReference type="Pfam" id="PF07286">
    <property type="entry name" value="D-Glu_cyclase"/>
    <property type="match status" value="1"/>
</dbReference>
<evidence type="ECO:0008006" key="5">
    <source>
        <dbReference type="Google" id="ProtNLM"/>
    </source>
</evidence>
<evidence type="ECO:0000313" key="4">
    <source>
        <dbReference type="Proteomes" id="UP000054937"/>
    </source>
</evidence>
<name>A0A0V0QC14_PSEPJ</name>
<dbReference type="InterPro" id="IPR016938">
    <property type="entry name" value="UPF0317"/>
</dbReference>
<dbReference type="PANTHER" id="PTHR32022:SF10">
    <property type="entry name" value="D-GLUTAMATE CYCLASE, MITOCHONDRIAL"/>
    <property type="match status" value="1"/>
</dbReference>
<dbReference type="NCBIfam" id="NF003969">
    <property type="entry name" value="PRK05463.1"/>
    <property type="match status" value="1"/>
</dbReference>
<dbReference type="GO" id="GO:0047820">
    <property type="term" value="F:D-glutamate cyclase activity"/>
    <property type="evidence" value="ECO:0007669"/>
    <property type="project" value="TreeGrafter"/>
</dbReference>
<dbReference type="PANTHER" id="PTHR32022">
    <property type="entry name" value="D-GLUTAMATE CYCLASE, MITOCHONDRIAL"/>
    <property type="match status" value="1"/>
</dbReference>
<evidence type="ECO:0000256" key="1">
    <source>
        <dbReference type="ARBA" id="ARBA00007896"/>
    </source>
</evidence>
<accession>A0A0V0QC14</accession>
<keyword evidence="2" id="KW-0456">Lyase</keyword>
<reference evidence="3 4" key="1">
    <citation type="journal article" date="2015" name="Sci. Rep.">
        <title>Genome of the facultative scuticociliatosis pathogen Pseudocohnilembus persalinus provides insight into its virulence through horizontal gene transfer.</title>
        <authorList>
            <person name="Xiong J."/>
            <person name="Wang G."/>
            <person name="Cheng J."/>
            <person name="Tian M."/>
            <person name="Pan X."/>
            <person name="Warren A."/>
            <person name="Jiang C."/>
            <person name="Yuan D."/>
            <person name="Miao W."/>
        </authorList>
    </citation>
    <scope>NUCLEOTIDE SEQUENCE [LARGE SCALE GENOMIC DNA]</scope>
    <source>
        <strain evidence="3">36N120E</strain>
    </source>
</reference>
<evidence type="ECO:0000256" key="2">
    <source>
        <dbReference type="ARBA" id="ARBA00023239"/>
    </source>
</evidence>
<protein>
    <recommendedName>
        <fullName evidence="5">Hydro-lyase</fullName>
    </recommendedName>
</protein>
<dbReference type="Proteomes" id="UP000054937">
    <property type="component" value="Unassembled WGS sequence"/>
</dbReference>
<dbReference type="GO" id="GO:0006536">
    <property type="term" value="P:glutamate metabolic process"/>
    <property type="evidence" value="ECO:0007669"/>
    <property type="project" value="TreeGrafter"/>
</dbReference>